<protein>
    <submittedName>
        <fullName evidence="2">Uncharacterized protein</fullName>
    </submittedName>
</protein>
<evidence type="ECO:0000313" key="2">
    <source>
        <dbReference type="EMBL" id="KAE8244373.1"/>
    </source>
</evidence>
<reference evidence="2" key="2">
    <citation type="journal article" date="2019" name="IMA Fungus">
        <title>Genome sequencing and comparison of five Tilletia species to identify candidate genes for the detection of regulated species infecting wheat.</title>
        <authorList>
            <person name="Nguyen H.D.T."/>
            <person name="Sultana T."/>
            <person name="Kesanakurti P."/>
            <person name="Hambleton S."/>
        </authorList>
    </citation>
    <scope>NUCLEOTIDE SEQUENCE</scope>
    <source>
        <strain evidence="2">DAOMC 238032</strain>
    </source>
</reference>
<feature type="compositionally biased region" description="Basic and acidic residues" evidence="1">
    <location>
        <begin position="1"/>
        <end position="12"/>
    </location>
</feature>
<evidence type="ECO:0000256" key="1">
    <source>
        <dbReference type="SAM" id="MobiDB-lite"/>
    </source>
</evidence>
<organism evidence="2 3">
    <name type="scientific">Tilletia caries</name>
    <name type="common">wheat bunt fungus</name>
    <dbReference type="NCBI Taxonomy" id="13290"/>
    <lineage>
        <taxon>Eukaryota</taxon>
        <taxon>Fungi</taxon>
        <taxon>Dikarya</taxon>
        <taxon>Basidiomycota</taxon>
        <taxon>Ustilaginomycotina</taxon>
        <taxon>Exobasidiomycetes</taxon>
        <taxon>Tilletiales</taxon>
        <taxon>Tilletiaceae</taxon>
        <taxon>Tilletia</taxon>
    </lineage>
</organism>
<sequence length="108" mass="12106">MRDFPHSPDQDLGKTNSTSSRARRHQAVSLALRILELCGHYALTSISVLFGPPRSYISPDIYVFEPSRQSAEKASAVLTINRKTGDVATKLNTDILRTVRERTMENCE</sequence>
<dbReference type="Proteomes" id="UP000077671">
    <property type="component" value="Unassembled WGS sequence"/>
</dbReference>
<comment type="caution">
    <text evidence="2">The sequence shown here is derived from an EMBL/GenBank/DDBJ whole genome shotgun (WGS) entry which is preliminary data.</text>
</comment>
<proteinExistence type="predicted"/>
<evidence type="ECO:0000313" key="3">
    <source>
        <dbReference type="Proteomes" id="UP000077671"/>
    </source>
</evidence>
<name>A0A8T8SP68_9BASI</name>
<dbReference type="AlphaFoldDB" id="A0A8T8SP68"/>
<reference evidence="2" key="1">
    <citation type="submission" date="2016-04" db="EMBL/GenBank/DDBJ databases">
        <authorList>
            <person name="Nguyen H.D."/>
            <person name="Kesanakurti P."/>
            <person name="Cullis J."/>
            <person name="Levesque C.A."/>
            <person name="Hambleton S."/>
        </authorList>
    </citation>
    <scope>NUCLEOTIDE SEQUENCE</scope>
    <source>
        <strain evidence="2">DAOMC 238032</strain>
    </source>
</reference>
<gene>
    <name evidence="2" type="ORF">A4X03_0g7559</name>
</gene>
<feature type="region of interest" description="Disordered" evidence="1">
    <location>
        <begin position="1"/>
        <end position="24"/>
    </location>
</feature>
<dbReference type="EMBL" id="LWDD02001839">
    <property type="protein sequence ID" value="KAE8244373.1"/>
    <property type="molecule type" value="Genomic_DNA"/>
</dbReference>
<accession>A0A8T8SP68</accession>